<dbReference type="GO" id="GO:0005737">
    <property type="term" value="C:cytoplasm"/>
    <property type="evidence" value="ECO:0007669"/>
    <property type="project" value="TreeGrafter"/>
</dbReference>
<feature type="compositionally biased region" description="Polar residues" evidence="2">
    <location>
        <begin position="1288"/>
        <end position="1307"/>
    </location>
</feature>
<feature type="compositionally biased region" description="Low complexity" evidence="2">
    <location>
        <begin position="1199"/>
        <end position="1213"/>
    </location>
</feature>
<evidence type="ECO:0000313" key="4">
    <source>
        <dbReference type="RefSeq" id="XP_013389992.1"/>
    </source>
</evidence>
<gene>
    <name evidence="4" type="primary">LOC106158513</name>
</gene>
<dbReference type="PANTHER" id="PTHR22826">
    <property type="entry name" value="RHO GUANINE EXCHANGE FACTOR-RELATED"/>
    <property type="match status" value="1"/>
</dbReference>
<name>A0A1S3HVC5_LINAN</name>
<feature type="region of interest" description="Disordered" evidence="2">
    <location>
        <begin position="1274"/>
        <end position="1331"/>
    </location>
</feature>
<feature type="compositionally biased region" description="Basic and acidic residues" evidence="2">
    <location>
        <begin position="878"/>
        <end position="907"/>
    </location>
</feature>
<feature type="compositionally biased region" description="Polar residues" evidence="2">
    <location>
        <begin position="1225"/>
        <end position="1236"/>
    </location>
</feature>
<reference evidence="4" key="1">
    <citation type="submission" date="2025-08" db="UniProtKB">
        <authorList>
            <consortium name="RefSeq"/>
        </authorList>
    </citation>
    <scope>IDENTIFICATION</scope>
    <source>
        <tissue evidence="4">Gonads</tissue>
    </source>
</reference>
<dbReference type="PANTHER" id="PTHR22826:SF211">
    <property type="entry name" value="LD43457P"/>
    <property type="match status" value="1"/>
</dbReference>
<organism evidence="3 4">
    <name type="scientific">Lingula anatina</name>
    <name type="common">Brachiopod</name>
    <name type="synonym">Lingula unguis</name>
    <dbReference type="NCBI Taxonomy" id="7574"/>
    <lineage>
        <taxon>Eukaryota</taxon>
        <taxon>Metazoa</taxon>
        <taxon>Spiralia</taxon>
        <taxon>Lophotrochozoa</taxon>
        <taxon>Brachiopoda</taxon>
        <taxon>Linguliformea</taxon>
        <taxon>Lingulata</taxon>
        <taxon>Lingulida</taxon>
        <taxon>Linguloidea</taxon>
        <taxon>Lingulidae</taxon>
        <taxon>Lingula</taxon>
    </lineage>
</organism>
<dbReference type="STRING" id="7574.A0A1S3HVC5"/>
<feature type="region of interest" description="Disordered" evidence="2">
    <location>
        <begin position="1359"/>
        <end position="1404"/>
    </location>
</feature>
<feature type="region of interest" description="Disordered" evidence="2">
    <location>
        <begin position="999"/>
        <end position="1073"/>
    </location>
</feature>
<feature type="region of interest" description="Disordered" evidence="2">
    <location>
        <begin position="802"/>
        <end position="947"/>
    </location>
</feature>
<keyword evidence="1" id="KW-0344">Guanine-nucleotide releasing factor</keyword>
<evidence type="ECO:0000256" key="1">
    <source>
        <dbReference type="ARBA" id="ARBA00022658"/>
    </source>
</evidence>
<dbReference type="RefSeq" id="XP_013389992.1">
    <property type="nucleotide sequence ID" value="XM_013534538.2"/>
</dbReference>
<dbReference type="Gene3D" id="1.20.58.60">
    <property type="match status" value="2"/>
</dbReference>
<dbReference type="KEGG" id="lak:106158513"/>
<sequence>MEKYRVSALERVPNLLRNAHEDYLVCEIAVLPGGVDFSGRPLVVFPSANLSKLQGAVLDALPRLLQYYIDITPARWKTNGFGIAVNLKQCKDLELIQGFIEALEKVEAANQGSIGALYVIQPKSKDTQRFLKKKLGLKLSKKHPKSPVFKSYPLSSQDDLYNFLELSQLPQEYGGSWPYVHASWVEFRKVIDQLYEDIEEVYGKLPDAFDKIHLLQEYDPPMSSEEMQQLLSDMSDRYHEVMRELNIEPLIDECNECLEKLTHPELQPVYQDVCHMTMYTDSSTTIHRHRQQLMESRKSLKSIWQQAEGKVIQAAELGQYQLQAEKVYRWLERVGFPSLQQQQPHIADSLKQAELVKEHFESGFYSAAKKVLSEAEELISRAEQLVVSGEMDIRQALSFSRKFESLVVEFKGNLEKRYKLYRDIHQFYVLLAKVIDQLYEDIEEVYGKLPDAFDKIHLLQEYDPPMSSEEMQQLLSDMSDRYHEVMRELNIEPLIDECNECLEKLTHPELQPVYQDVCHMTMFTDSSTTIHRHRQQLMESRKSLKSTWQQAEGKVIQAAELGQYQLQAEKVYRWLERVGFPSLQQQQPHIADSLKQAELVKEHFESGFYSAAKKALSEAEELISRAERLVVSGEMDIRQALSFSRKFESLVVEFKGNLEKRYKLYRDIHQFYVLLAKVSRWYHKALQFIPVYLHRFPASHAVVSLTSTPDWDENVQYLLQYHPPPSALHLQDLKDTVPLVKSLKTRNKARLLAHRVNLLKNLLVGHGRVTPEDMRDILRWKEDILEGVDDISLGASSSEVSSLGQSQASLQADQSRPSSRQSSAYGSLTRAPKLRSRNCKSMYNIQIAKGSEEKPQQGNKWTHMPKSKSARTLPKQYAKKEGQKVESKHYNADKENSTDDGKPDILIKKKSRSKKRIDQSQPLKKHSTSSTTNGTAEAQGDDALPQRCKQERYVDLSYPVARPDLPATLRHVDPALIFDESPENVQIRAMKITRLPAEGKKQNGSIADSGIGHYRSGTEISGPAESSKTMDSRMRRPRDKSKDKSKKDRQRKAKSMYDLSSANTLSPRSSMSSKMGLTYDNLESIAQSDLPPEEKLNLMAALFEAEENHAAVGTQLPVELQNDSLALFEPKVESGKRFKNQKKSKSLTKLSRAQLKELEEIQKKQAAEELAQNEFVKEAMARNMGILAESDQSLLSYGPDSDPSISQVSQSVSQLENKAVPKVADNSQSDVGTQNDSILTDEHGIWIEREADYDYGIDIHKWMDETLGHLAASDQDEGTAGTEGQKPSKPSSVQKAQSECDPNTQHAEVTEKEEDSSSDTGFQEELQQKVAESLKRAEQLLQEEEAVLLQEKHIDEIIHSDDYGGSGPNIPKIGGNGDMPTAQDETSNHKEDMVKTPGDVKLDR</sequence>
<dbReference type="OrthoDB" id="10004999at2759"/>
<evidence type="ECO:0000256" key="2">
    <source>
        <dbReference type="SAM" id="MobiDB-lite"/>
    </source>
</evidence>
<feature type="compositionally biased region" description="Polar residues" evidence="2">
    <location>
        <begin position="1058"/>
        <end position="1073"/>
    </location>
</feature>
<accession>A0A1S3HVC5</accession>
<feature type="region of interest" description="Disordered" evidence="2">
    <location>
        <begin position="1194"/>
        <end position="1236"/>
    </location>
</feature>
<feature type="compositionally biased region" description="Polar residues" evidence="2">
    <location>
        <begin position="816"/>
        <end position="826"/>
    </location>
</feature>
<feature type="compositionally biased region" description="Low complexity" evidence="2">
    <location>
        <begin position="802"/>
        <end position="815"/>
    </location>
</feature>
<protein>
    <submittedName>
        <fullName evidence="4">Uncharacterized protein LOC106158513</fullName>
    </submittedName>
</protein>
<proteinExistence type="predicted"/>
<dbReference type="InParanoid" id="A0A1S3HVC5"/>
<dbReference type="GeneID" id="106158513"/>
<feature type="compositionally biased region" description="Basic and acidic residues" evidence="2">
    <location>
        <begin position="1386"/>
        <end position="1404"/>
    </location>
</feature>
<dbReference type="GO" id="GO:0005085">
    <property type="term" value="F:guanyl-nucleotide exchange factor activity"/>
    <property type="evidence" value="ECO:0007669"/>
    <property type="project" value="UniProtKB-KW"/>
</dbReference>
<dbReference type="InterPro" id="IPR051336">
    <property type="entry name" value="RhoGEF_Guanine_NuclExch_SF"/>
</dbReference>
<feature type="compositionally biased region" description="Basic and acidic residues" evidence="2">
    <location>
        <begin position="1028"/>
        <end position="1046"/>
    </location>
</feature>
<dbReference type="Proteomes" id="UP000085678">
    <property type="component" value="Unplaced"/>
</dbReference>
<keyword evidence="3" id="KW-1185">Reference proteome</keyword>
<evidence type="ECO:0000313" key="3">
    <source>
        <dbReference type="Proteomes" id="UP000085678"/>
    </source>
</evidence>